<dbReference type="InterPro" id="IPR050412">
    <property type="entry name" value="Ig-like_Receptors_ImmuneReg"/>
</dbReference>
<dbReference type="SUPFAM" id="SSF48726">
    <property type="entry name" value="Immunoglobulin"/>
    <property type="match status" value="2"/>
</dbReference>
<dbReference type="GeneTree" id="ENSGT01100000263478"/>
<evidence type="ECO:0000313" key="8">
    <source>
        <dbReference type="Ensembl" id="ENSMGAP00000021722.1"/>
    </source>
</evidence>
<reference evidence="8" key="1">
    <citation type="journal article" date="2010" name="PLoS Biol.">
        <title>Multi-platform next-generation sequencing of the domestic turkey (Meleagris gallopavo): genome assembly and analysis.</title>
        <authorList>
            <person name="Dalloul R.A."/>
            <person name="Long J.A."/>
            <person name="Zimin A.V."/>
            <person name="Aslam L."/>
            <person name="Beal K."/>
            <person name="Blomberg L.A."/>
            <person name="Bouffard P."/>
            <person name="Burt D.W."/>
            <person name="Crasta O."/>
            <person name="Crooijmans R.P."/>
            <person name="Cooper K."/>
            <person name="Coulombe R.A."/>
            <person name="De S."/>
            <person name="Delany M.E."/>
            <person name="Dodgson J.B."/>
            <person name="Dong J.J."/>
            <person name="Evans C."/>
            <person name="Frederickson K.M."/>
            <person name="Flicek P."/>
            <person name="Florea L."/>
            <person name="Folkerts O."/>
            <person name="Groenen M.A."/>
            <person name="Harkins T.T."/>
            <person name="Herrero J."/>
            <person name="Hoffmann S."/>
            <person name="Megens H.J."/>
            <person name="Jiang A."/>
            <person name="de Jong P."/>
            <person name="Kaiser P."/>
            <person name="Kim H."/>
            <person name="Kim K.W."/>
            <person name="Kim S."/>
            <person name="Langenberger D."/>
            <person name="Lee M.K."/>
            <person name="Lee T."/>
            <person name="Mane S."/>
            <person name="Marcais G."/>
            <person name="Marz M."/>
            <person name="McElroy A.P."/>
            <person name="Modise T."/>
            <person name="Nefedov M."/>
            <person name="Notredame C."/>
            <person name="Paton I.R."/>
            <person name="Payne W.S."/>
            <person name="Pertea G."/>
            <person name="Prickett D."/>
            <person name="Puiu D."/>
            <person name="Qioa D."/>
            <person name="Raineri E."/>
            <person name="Ruffier M."/>
            <person name="Salzberg S.L."/>
            <person name="Schatz M.C."/>
            <person name="Scheuring C."/>
            <person name="Schmidt C.J."/>
            <person name="Schroeder S."/>
            <person name="Searle S.M."/>
            <person name="Smith E.J."/>
            <person name="Smith J."/>
            <person name="Sonstegard T.S."/>
            <person name="Stadler P.F."/>
            <person name="Tafer H."/>
            <person name="Tu Z.J."/>
            <person name="Van Tassell C.P."/>
            <person name="Vilella A.J."/>
            <person name="Williams K.P."/>
            <person name="Yorke J.A."/>
            <person name="Zhang L."/>
            <person name="Zhang H.B."/>
            <person name="Zhang X."/>
            <person name="Zhang Y."/>
            <person name="Reed K.M."/>
        </authorList>
    </citation>
    <scope>NUCLEOTIDE SEQUENCE [LARGE SCALE GENOMIC DNA]</scope>
</reference>
<reference evidence="8" key="2">
    <citation type="submission" date="2025-08" db="UniProtKB">
        <authorList>
            <consortium name="Ensembl"/>
        </authorList>
    </citation>
    <scope>IDENTIFICATION</scope>
</reference>
<protein>
    <recommendedName>
        <fullName evidence="7">Ig-like domain-containing protein</fullName>
    </recommendedName>
</protein>
<accession>A0A803XQC6</accession>
<name>A0A803XQC6_MELGA</name>
<dbReference type="PANTHER" id="PTHR11738">
    <property type="entry name" value="MHC CLASS I NK CELL RECEPTOR"/>
    <property type="match status" value="1"/>
</dbReference>
<evidence type="ECO:0000256" key="1">
    <source>
        <dbReference type="ARBA" id="ARBA00022729"/>
    </source>
</evidence>
<dbReference type="InterPro" id="IPR003599">
    <property type="entry name" value="Ig_sub"/>
</dbReference>
<dbReference type="SMART" id="SM00409">
    <property type="entry name" value="IG"/>
    <property type="match status" value="2"/>
</dbReference>
<dbReference type="FunFam" id="2.60.40.10:FF:000049">
    <property type="entry name" value="Leukocyte immunoglobulin-like receptor subfamily B member 1"/>
    <property type="match status" value="1"/>
</dbReference>
<keyword evidence="9" id="KW-1185">Reference proteome</keyword>
<dbReference type="Gene3D" id="2.60.40.10">
    <property type="entry name" value="Immunoglobulins"/>
    <property type="match status" value="2"/>
</dbReference>
<evidence type="ECO:0000256" key="5">
    <source>
        <dbReference type="ARBA" id="ARBA00023319"/>
    </source>
</evidence>
<keyword evidence="3" id="KW-1015">Disulfide bond</keyword>
<feature type="domain" description="Ig-like" evidence="7">
    <location>
        <begin position="26"/>
        <end position="211"/>
    </location>
</feature>
<keyword evidence="4" id="KW-0325">Glycoprotein</keyword>
<evidence type="ECO:0000256" key="2">
    <source>
        <dbReference type="ARBA" id="ARBA00022737"/>
    </source>
</evidence>
<feature type="chain" id="PRO_5032933265" description="Ig-like domain-containing protein" evidence="6">
    <location>
        <begin position="21"/>
        <end position="394"/>
    </location>
</feature>
<dbReference type="Ensembl" id="ENSMGAT00000024346.1">
    <property type="protein sequence ID" value="ENSMGAP00000021722.1"/>
    <property type="gene ID" value="ENSMGAG00000020176.1"/>
</dbReference>
<dbReference type="InterPro" id="IPR007110">
    <property type="entry name" value="Ig-like_dom"/>
</dbReference>
<evidence type="ECO:0000256" key="6">
    <source>
        <dbReference type="SAM" id="SignalP"/>
    </source>
</evidence>
<evidence type="ECO:0000256" key="4">
    <source>
        <dbReference type="ARBA" id="ARBA00023180"/>
    </source>
</evidence>
<evidence type="ECO:0000256" key="3">
    <source>
        <dbReference type="ARBA" id="ARBA00023157"/>
    </source>
</evidence>
<evidence type="ECO:0000259" key="7">
    <source>
        <dbReference type="PROSITE" id="PS50835"/>
    </source>
</evidence>
<reference evidence="8" key="3">
    <citation type="submission" date="2025-09" db="UniProtKB">
        <authorList>
            <consortium name="Ensembl"/>
        </authorList>
    </citation>
    <scope>IDENTIFICATION</scope>
</reference>
<dbReference type="InterPro" id="IPR013783">
    <property type="entry name" value="Ig-like_fold"/>
</dbReference>
<dbReference type="GO" id="GO:0002764">
    <property type="term" value="P:immune response-regulating signaling pathway"/>
    <property type="evidence" value="ECO:0007669"/>
    <property type="project" value="TreeGrafter"/>
</dbReference>
<dbReference type="Proteomes" id="UP000001645">
    <property type="component" value="Unplaced"/>
</dbReference>
<dbReference type="AlphaFoldDB" id="A0A803XQC6"/>
<keyword evidence="2" id="KW-0677">Repeat</keyword>
<dbReference type="PROSITE" id="PS50835">
    <property type="entry name" value="IG_LIKE"/>
    <property type="match status" value="1"/>
</dbReference>
<keyword evidence="1 6" id="KW-0732">Signal</keyword>
<dbReference type="InParanoid" id="A0A803XQC6"/>
<keyword evidence="5" id="KW-0393">Immunoglobulin domain</keyword>
<dbReference type="PANTHER" id="PTHR11738:SF186">
    <property type="entry name" value="OSTEOCLAST-ASSOCIATED IMMUNOGLOBULIN-LIKE RECEPTOR"/>
    <property type="match status" value="1"/>
</dbReference>
<feature type="signal peptide" evidence="6">
    <location>
        <begin position="1"/>
        <end position="20"/>
    </location>
</feature>
<sequence length="394" mass="42964">MAPMALALILGWWLVAASRAQQLPPPSLSLHPSQGVSLGDTVTLRCHLPQLVAWVWLYQDGGRTHNKFQDKGQDAVEFSFVSARWEHAGTYRCQYHVSEPLGTSEKSDPVELVLTDRRYPPPGISLSFEGHVMTAINISIHMERGSNVTIRCWNWEYGSSFLLHKGGHSAPVQRQDPIGGGMATFTLFGVSPTDSGTYSCSYRPRGHPSVSSPLGDSVTLEVTSPPTHPGRSESAMCLSLVSPTGGSVTSSRPQGGGFWGWHHPNIRTAQVPMGNPVGAWLWQWQGAVPLPSPSASSSSSSSSCLPADGGYRQQLALVRKGLNGFIPQRCPKHPLLHCTPSTFPGVPISLSILRKSPSMSLWCPSEFLRNRDRPPFLFLMQVSPSRIPRPMSSR</sequence>
<dbReference type="FunFam" id="2.60.40.10:FF:000033">
    <property type="entry name" value="Killer cell immunoglobulin-like receptor"/>
    <property type="match status" value="1"/>
</dbReference>
<organism evidence="8 9">
    <name type="scientific">Meleagris gallopavo</name>
    <name type="common">Wild turkey</name>
    <dbReference type="NCBI Taxonomy" id="9103"/>
    <lineage>
        <taxon>Eukaryota</taxon>
        <taxon>Metazoa</taxon>
        <taxon>Chordata</taxon>
        <taxon>Craniata</taxon>
        <taxon>Vertebrata</taxon>
        <taxon>Euteleostomi</taxon>
        <taxon>Archelosauria</taxon>
        <taxon>Archosauria</taxon>
        <taxon>Dinosauria</taxon>
        <taxon>Saurischia</taxon>
        <taxon>Theropoda</taxon>
        <taxon>Coelurosauria</taxon>
        <taxon>Aves</taxon>
        <taxon>Neognathae</taxon>
        <taxon>Galloanserae</taxon>
        <taxon>Galliformes</taxon>
        <taxon>Phasianidae</taxon>
        <taxon>Meleagridinae</taxon>
        <taxon>Meleagris</taxon>
    </lineage>
</organism>
<dbReference type="InterPro" id="IPR036179">
    <property type="entry name" value="Ig-like_dom_sf"/>
</dbReference>
<proteinExistence type="predicted"/>
<evidence type="ECO:0000313" key="9">
    <source>
        <dbReference type="Proteomes" id="UP000001645"/>
    </source>
</evidence>
<dbReference type="Pfam" id="PF13895">
    <property type="entry name" value="Ig_2"/>
    <property type="match status" value="1"/>
</dbReference>